<evidence type="ECO:0000256" key="6">
    <source>
        <dbReference type="ARBA" id="ARBA00023136"/>
    </source>
</evidence>
<dbReference type="InterPro" id="IPR024393">
    <property type="entry name" value="MscS_porin"/>
</dbReference>
<keyword evidence="7" id="KW-0175">Coiled coil</keyword>
<dbReference type="Pfam" id="PF00924">
    <property type="entry name" value="MS_channel_2nd"/>
    <property type="match status" value="1"/>
</dbReference>
<feature type="transmembrane region" description="Helical" evidence="8">
    <location>
        <begin position="901"/>
        <end position="922"/>
    </location>
</feature>
<feature type="transmembrane region" description="Helical" evidence="8">
    <location>
        <begin position="509"/>
        <end position="526"/>
    </location>
</feature>
<sequence length="1131" mass="127767">MRQTRHLLFSLIGLFLLLTGSAMAPLWAASLEQNGFTLPERLESARQAAESDPSLSEGIKQRIQEFYSQTVKWLQAGARAKADLKQLEQRVQQAPKLIKKTRAQLSHPLQNTPSVRSITRRANLEQLDFAISQEQQTLNQKREELRQQEEELARLLVGAKGISEEIVTSNNSIAEIEEDLRVPASDEPAALTEARIAALNARKQIRQTEVSSLQLQLGNLNLLTNLAQVQRDLLLATVALRQDRLDRLKQSAYELRENSAREALQEAEALREKSAELPPEIQTIAQENARYHQELEALIQKEKSVSEQLERTQRSLDEIRNDYERTRQRVDVVGSSKAIGKMLRRRQDALPSFQSYRRTSASRGEEINRATDRQIEIDELLRERSDVEELVTVMLQGVQQDLSPAQQKRFRKQLYTLIQNRRDALNRLQTIYGRYIGQLTTLDLAERQQVDVARAFVDYIDDQLLWIPSTRLGNLFEVERLAHALLWPLAPSHWLELSRDLQELWQQQPGRLLLLLASSLLLLIYRRSAQRQLPLLAAKTRKIRTDAFHLTLQAIALTLLIVGGPTLLMVGGGWLLSHLTTASPFTLSLANGMIQAGLTLGGLNLLRQICLTDGLGDRHLRWNPGVRSALVSELRWLVPLILPLIFLVELSVRTNPSQPAQELSQIAFLLLMLSASAFVFHSLSRNSPLISNLNNNESLLAQLHFLWFPLFLLLPLALLLLSASGYHYTAVHLAARLEMTFWFFLGLFILKELLLRSLYIAERRLRFEDALRRREELRSQRERNDEEEESPLISLEIPEVDFDQLGEQAKRLLRAGFLFGAVIGTLIIWSELLPALNFLDSVELPFQASRLIDGISKEVPVTLGDLVIGLIILVITVMAAKNLPGVLEITLLQRLPLDPGARYAITALSQYTIAGIGIFSAFSTIGLQWSSIQWLVAAMGVGLGFGLQEIVANFISGIILLFERPIRVGDVVTIDETTGVVSRIRIRATTITNYDKQEFLVPNKEFITGRLINWTLSDKINRIIITLGVAYGSDVDRAMALMTEAAQENEDVLNDPKPFCTFESFGDNALTLMLRAYLGSMENRVCTMSALHKAINHKLTQAGINIAFPQRDIHLDTNRPLQVELSRKRSD</sequence>
<evidence type="ECO:0000256" key="8">
    <source>
        <dbReference type="SAM" id="Phobius"/>
    </source>
</evidence>
<evidence type="ECO:0000259" key="13">
    <source>
        <dbReference type="Pfam" id="PF21088"/>
    </source>
</evidence>
<organism evidence="14 17">
    <name type="scientific">endosymbiont of Ridgeia piscesae</name>
    <dbReference type="NCBI Taxonomy" id="54398"/>
    <lineage>
        <taxon>Bacteria</taxon>
        <taxon>Pseudomonadati</taxon>
        <taxon>Pseudomonadota</taxon>
        <taxon>Gammaproteobacteria</taxon>
        <taxon>sulfur-oxidizing symbionts</taxon>
    </lineage>
</organism>
<dbReference type="InterPro" id="IPR010920">
    <property type="entry name" value="LSM_dom_sf"/>
</dbReference>
<evidence type="ECO:0000256" key="2">
    <source>
        <dbReference type="ARBA" id="ARBA00008017"/>
    </source>
</evidence>
<comment type="similarity">
    <text evidence="2">Belongs to the MscS (TC 1.A.23) family.</text>
</comment>
<evidence type="ECO:0000256" key="7">
    <source>
        <dbReference type="SAM" id="Coils"/>
    </source>
</evidence>
<feature type="transmembrane region" description="Helical" evidence="8">
    <location>
        <begin position="934"/>
        <end position="962"/>
    </location>
</feature>
<gene>
    <name evidence="14" type="ORF">Ga0074115_11168</name>
    <name evidence="15" type="ORF">Ga0076813_13442</name>
</gene>
<dbReference type="Pfam" id="PF12794">
    <property type="entry name" value="MscS_TM"/>
    <property type="match status" value="1"/>
</dbReference>
<dbReference type="InterPro" id="IPR023408">
    <property type="entry name" value="MscS_beta-dom_sf"/>
</dbReference>
<dbReference type="GO" id="GO:0008381">
    <property type="term" value="F:mechanosensitive monoatomic ion channel activity"/>
    <property type="evidence" value="ECO:0007669"/>
    <property type="project" value="UniProtKB-ARBA"/>
</dbReference>
<evidence type="ECO:0000313" key="15">
    <source>
        <dbReference type="EMBL" id="KRT58392.1"/>
    </source>
</evidence>
<dbReference type="InterPro" id="IPR011014">
    <property type="entry name" value="MscS_channel_TM-2"/>
</dbReference>
<evidence type="ECO:0000313" key="16">
    <source>
        <dbReference type="Proteomes" id="UP000051276"/>
    </source>
</evidence>
<dbReference type="Gene3D" id="3.30.70.100">
    <property type="match status" value="1"/>
</dbReference>
<protein>
    <submittedName>
        <fullName evidence="15">Potassium efflux system protein</fullName>
    </submittedName>
    <submittedName>
        <fullName evidence="14">Small-conductance mechanosensitive channel</fullName>
    </submittedName>
</protein>
<dbReference type="SUPFAM" id="SSF82861">
    <property type="entry name" value="Mechanosensitive channel protein MscS (YggB), transmembrane region"/>
    <property type="match status" value="1"/>
</dbReference>
<evidence type="ECO:0000259" key="9">
    <source>
        <dbReference type="Pfam" id="PF00924"/>
    </source>
</evidence>
<feature type="domain" description="Mechanosensitive ion channel MscS C-terminal" evidence="12">
    <location>
        <begin position="1024"/>
        <end position="1106"/>
    </location>
</feature>
<dbReference type="PANTHER" id="PTHR30347:SF1">
    <property type="entry name" value="MECHANOSENSITIVE CHANNEL MSCK"/>
    <property type="match status" value="1"/>
</dbReference>
<evidence type="ECO:0000259" key="12">
    <source>
        <dbReference type="Pfam" id="PF21082"/>
    </source>
</evidence>
<dbReference type="Proteomes" id="UP000051276">
    <property type="component" value="Unassembled WGS sequence"/>
</dbReference>
<keyword evidence="4 8" id="KW-0812">Transmembrane</keyword>
<dbReference type="InterPro" id="IPR049142">
    <property type="entry name" value="MS_channel_1st"/>
</dbReference>
<dbReference type="Pfam" id="PF21088">
    <property type="entry name" value="MS_channel_1st"/>
    <property type="match status" value="1"/>
</dbReference>
<feature type="transmembrane region" description="Helical" evidence="8">
    <location>
        <begin position="626"/>
        <end position="646"/>
    </location>
</feature>
<name>A0A0T5YWB3_9GAMM</name>
<feature type="coiled-coil region" evidence="7">
    <location>
        <begin position="253"/>
        <end position="329"/>
    </location>
</feature>
<dbReference type="Proteomes" id="UP000051634">
    <property type="component" value="Unassembled WGS sequence"/>
</dbReference>
<dbReference type="InterPro" id="IPR011066">
    <property type="entry name" value="MscS_channel_C_sf"/>
</dbReference>
<feature type="transmembrane region" description="Helical" evidence="8">
    <location>
        <begin position="666"/>
        <end position="684"/>
    </location>
</feature>
<comment type="caution">
    <text evidence="14">The sequence shown here is derived from an EMBL/GenBank/DDBJ whole genome shotgun (WGS) entry which is preliminary data.</text>
</comment>
<comment type="subcellular location">
    <subcellularLocation>
        <location evidence="1">Cell membrane</location>
        <topology evidence="1">Multi-pass membrane protein</topology>
    </subcellularLocation>
</comment>
<dbReference type="Gene3D" id="1.10.287.1260">
    <property type="match status" value="1"/>
</dbReference>
<evidence type="ECO:0000313" key="14">
    <source>
        <dbReference type="EMBL" id="KRT54944.1"/>
    </source>
</evidence>
<dbReference type="Gene3D" id="2.30.30.60">
    <property type="match status" value="1"/>
</dbReference>
<feature type="transmembrane region" description="Helical" evidence="8">
    <location>
        <begin position="859"/>
        <end position="880"/>
    </location>
</feature>
<feature type="domain" description="Mechanosensitive ion channel MscS porin" evidence="11">
    <location>
        <begin position="49"/>
        <end position="282"/>
    </location>
</feature>
<evidence type="ECO:0000256" key="3">
    <source>
        <dbReference type="ARBA" id="ARBA00022475"/>
    </source>
</evidence>
<proteinExistence type="inferred from homology"/>
<dbReference type="AlphaFoldDB" id="A0A0T5YWB3"/>
<evidence type="ECO:0000259" key="11">
    <source>
        <dbReference type="Pfam" id="PF12795"/>
    </source>
</evidence>
<evidence type="ECO:0000259" key="10">
    <source>
        <dbReference type="Pfam" id="PF12794"/>
    </source>
</evidence>
<dbReference type="InterPro" id="IPR052702">
    <property type="entry name" value="MscS-like_channel"/>
</dbReference>
<feature type="domain" description="Mechanosensitive ion channel MscS" evidence="9">
    <location>
        <begin position="950"/>
        <end position="1015"/>
    </location>
</feature>
<keyword evidence="5 8" id="KW-1133">Transmembrane helix</keyword>
<feature type="transmembrane region" description="Helical" evidence="8">
    <location>
        <begin position="705"/>
        <end position="728"/>
    </location>
</feature>
<feature type="transmembrane region" description="Helical" evidence="8">
    <location>
        <begin position="587"/>
        <end position="606"/>
    </location>
</feature>
<keyword evidence="3" id="KW-1003">Cell membrane</keyword>
<dbReference type="SUPFAM" id="SSF82689">
    <property type="entry name" value="Mechanosensitive channel protein MscS (YggB), C-terminal domain"/>
    <property type="match status" value="1"/>
</dbReference>
<evidence type="ECO:0000256" key="5">
    <source>
        <dbReference type="ARBA" id="ARBA00022989"/>
    </source>
</evidence>
<dbReference type="Pfam" id="PF21082">
    <property type="entry name" value="MS_channel_3rd"/>
    <property type="match status" value="1"/>
</dbReference>
<dbReference type="PANTHER" id="PTHR30347">
    <property type="entry name" value="POTASSIUM CHANNEL RELATED"/>
    <property type="match status" value="1"/>
</dbReference>
<dbReference type="Pfam" id="PF12795">
    <property type="entry name" value="MscS_porin"/>
    <property type="match status" value="1"/>
</dbReference>
<dbReference type="InterPro" id="IPR049278">
    <property type="entry name" value="MS_channel_C"/>
</dbReference>
<evidence type="ECO:0000313" key="17">
    <source>
        <dbReference type="Proteomes" id="UP000051634"/>
    </source>
</evidence>
<feature type="transmembrane region" description="Helical" evidence="8">
    <location>
        <begin position="547"/>
        <end position="575"/>
    </location>
</feature>
<feature type="transmembrane region" description="Helical" evidence="8">
    <location>
        <begin position="740"/>
        <end position="759"/>
    </location>
</feature>
<feature type="coiled-coil region" evidence="7">
    <location>
        <begin position="84"/>
        <end position="158"/>
    </location>
</feature>
<accession>A0A0T5YWB3</accession>
<keyword evidence="17" id="KW-1185">Reference proteome</keyword>
<evidence type="ECO:0000256" key="1">
    <source>
        <dbReference type="ARBA" id="ARBA00004651"/>
    </source>
</evidence>
<feature type="domain" description="Mechanosensitive ion channel transmembrane helices 2/3" evidence="13">
    <location>
        <begin position="911"/>
        <end position="948"/>
    </location>
</feature>
<dbReference type="InterPro" id="IPR006685">
    <property type="entry name" value="MscS_channel_2nd"/>
</dbReference>
<evidence type="ECO:0000256" key="4">
    <source>
        <dbReference type="ARBA" id="ARBA00022692"/>
    </source>
</evidence>
<dbReference type="STRING" id="54398.Ga0074115_11168"/>
<dbReference type="GO" id="GO:0005886">
    <property type="term" value="C:plasma membrane"/>
    <property type="evidence" value="ECO:0007669"/>
    <property type="project" value="UniProtKB-SubCell"/>
</dbReference>
<feature type="transmembrane region" description="Helical" evidence="8">
    <location>
        <begin position="817"/>
        <end position="839"/>
    </location>
</feature>
<feature type="domain" description="Mechanosensitive ion channel inner membrane" evidence="10">
    <location>
        <begin position="513"/>
        <end position="844"/>
    </location>
</feature>
<dbReference type="InterPro" id="IPR025692">
    <property type="entry name" value="MscS_IM_dom1"/>
</dbReference>
<dbReference type="EMBL" id="LMXI01000350">
    <property type="protein sequence ID" value="KRT58392.1"/>
    <property type="molecule type" value="Genomic_DNA"/>
</dbReference>
<reference evidence="16 17" key="1">
    <citation type="submission" date="2015-11" db="EMBL/GenBank/DDBJ databases">
        <title>The genome of Candidatus Endoriftia persephone in Ridgeia piscesae and population structure of the North Eastern Pacific vestimentiferan symbionts.</title>
        <authorList>
            <person name="Perez M."/>
            <person name="Juniper K.S."/>
        </authorList>
    </citation>
    <scope>NUCLEOTIDE SEQUENCE [LARGE SCALE GENOMIC DNA]</scope>
    <source>
        <strain evidence="15">Ind10</strain>
        <strain evidence="14">Ind11</strain>
    </source>
</reference>
<keyword evidence="6 8" id="KW-0472">Membrane</keyword>
<dbReference type="SUPFAM" id="SSF50182">
    <property type="entry name" value="Sm-like ribonucleoproteins"/>
    <property type="match status" value="1"/>
</dbReference>
<dbReference type="EMBL" id="LDXT01000086">
    <property type="protein sequence ID" value="KRT54944.1"/>
    <property type="molecule type" value="Genomic_DNA"/>
</dbReference>
<dbReference type="OrthoDB" id="9799209at2"/>
<dbReference type="PATRIC" id="fig|54398.3.peg.1692"/>